<comment type="caution">
    <text evidence="1">The sequence shown here is derived from an EMBL/GenBank/DDBJ whole genome shotgun (WGS) entry which is preliminary data.</text>
</comment>
<evidence type="ECO:0000313" key="1">
    <source>
        <dbReference type="EMBL" id="KAH0457789.1"/>
    </source>
</evidence>
<evidence type="ECO:0000313" key="2">
    <source>
        <dbReference type="Proteomes" id="UP000775213"/>
    </source>
</evidence>
<gene>
    <name evidence="1" type="ORF">IEQ34_013104</name>
</gene>
<dbReference type="Proteomes" id="UP000775213">
    <property type="component" value="Unassembled WGS sequence"/>
</dbReference>
<sequence>MDIPAHVTCFSNAMEGQKIQDSELFRFFKPTFQASPAINTSDDFSFFLFSKFAPNSDSFSDNGFMNLLEEDLIAKQGCKLEKEMLSISQETGLTSDINPEISSGNEIGRSN</sequence>
<dbReference type="EMBL" id="JAGFBR010000012">
    <property type="protein sequence ID" value="KAH0457789.1"/>
    <property type="molecule type" value="Genomic_DNA"/>
</dbReference>
<dbReference type="AlphaFoldDB" id="A0AAV7GQR1"/>
<keyword evidence="2" id="KW-1185">Reference proteome</keyword>
<organism evidence="1 2">
    <name type="scientific">Dendrobium chrysotoxum</name>
    <name type="common">Orchid</name>
    <dbReference type="NCBI Taxonomy" id="161865"/>
    <lineage>
        <taxon>Eukaryota</taxon>
        <taxon>Viridiplantae</taxon>
        <taxon>Streptophyta</taxon>
        <taxon>Embryophyta</taxon>
        <taxon>Tracheophyta</taxon>
        <taxon>Spermatophyta</taxon>
        <taxon>Magnoliopsida</taxon>
        <taxon>Liliopsida</taxon>
        <taxon>Asparagales</taxon>
        <taxon>Orchidaceae</taxon>
        <taxon>Epidendroideae</taxon>
        <taxon>Malaxideae</taxon>
        <taxon>Dendrobiinae</taxon>
        <taxon>Dendrobium</taxon>
    </lineage>
</organism>
<accession>A0AAV7GQR1</accession>
<reference evidence="1 2" key="1">
    <citation type="journal article" date="2021" name="Hortic Res">
        <title>Chromosome-scale assembly of the Dendrobium chrysotoxum genome enhances the understanding of orchid evolution.</title>
        <authorList>
            <person name="Zhang Y."/>
            <person name="Zhang G.Q."/>
            <person name="Zhang D."/>
            <person name="Liu X.D."/>
            <person name="Xu X.Y."/>
            <person name="Sun W.H."/>
            <person name="Yu X."/>
            <person name="Zhu X."/>
            <person name="Wang Z.W."/>
            <person name="Zhao X."/>
            <person name="Zhong W.Y."/>
            <person name="Chen H."/>
            <person name="Yin W.L."/>
            <person name="Huang T."/>
            <person name="Niu S.C."/>
            <person name="Liu Z.J."/>
        </authorList>
    </citation>
    <scope>NUCLEOTIDE SEQUENCE [LARGE SCALE GENOMIC DNA]</scope>
    <source>
        <strain evidence="1">Lindl</strain>
    </source>
</reference>
<protein>
    <submittedName>
        <fullName evidence="1">Uncharacterized protein</fullName>
    </submittedName>
</protein>
<name>A0AAV7GQR1_DENCH</name>
<proteinExistence type="predicted"/>